<name>A0A109JJ92_9HYPH</name>
<dbReference type="OrthoDB" id="962952at2"/>
<dbReference type="RefSeq" id="WP_062371528.1">
    <property type="nucleotide sequence ID" value="NZ_LNCD01000086.1"/>
</dbReference>
<organism evidence="1 2">
    <name type="scientific">Rhizobium altiplani</name>
    <dbReference type="NCBI Taxonomy" id="1864509"/>
    <lineage>
        <taxon>Bacteria</taxon>
        <taxon>Pseudomonadati</taxon>
        <taxon>Pseudomonadota</taxon>
        <taxon>Alphaproteobacteria</taxon>
        <taxon>Hyphomicrobiales</taxon>
        <taxon>Rhizobiaceae</taxon>
        <taxon>Rhizobium/Agrobacterium group</taxon>
        <taxon>Rhizobium</taxon>
    </lineage>
</organism>
<dbReference type="AlphaFoldDB" id="A0A109JJ92"/>
<dbReference type="Proteomes" id="UP000068164">
    <property type="component" value="Unassembled WGS sequence"/>
</dbReference>
<reference evidence="1 2" key="1">
    <citation type="submission" date="2015-11" db="EMBL/GenBank/DDBJ databases">
        <title>Draft Genome Sequence of the Strain BR 10423 (Rhizobium sp.) isolated from nodules of Mimosa pudica.</title>
        <authorList>
            <person name="Barauna A.C."/>
            <person name="Zilli J.E."/>
            <person name="Simoes-Araujo J.L."/>
            <person name="Reis V.M."/>
            <person name="James E.K."/>
            <person name="Reis F.B.Jr."/>
            <person name="Rouws L.F."/>
            <person name="Passos S.R."/>
            <person name="Gois S.R."/>
        </authorList>
    </citation>
    <scope>NUCLEOTIDE SEQUENCE [LARGE SCALE GENOMIC DNA]</scope>
    <source>
        <strain evidence="1 2">BR10423</strain>
    </source>
</reference>
<comment type="caution">
    <text evidence="1">The sequence shown here is derived from an EMBL/GenBank/DDBJ whole genome shotgun (WGS) entry which is preliminary data.</text>
</comment>
<protein>
    <submittedName>
        <fullName evidence="1">Uncharacterized protein</fullName>
    </submittedName>
</protein>
<gene>
    <name evidence="1" type="ORF">AS026_09705</name>
</gene>
<sequence length="89" mass="10562">MDADLDTMSRNELITEAKRLRDAIRKHRDATGHDLCWHHPQLWEMLPEKLNPDIAVPPWPKFLRGCVRYRESLDRQKPDAPVLDEEFET</sequence>
<evidence type="ECO:0000313" key="1">
    <source>
        <dbReference type="EMBL" id="KWV50067.1"/>
    </source>
</evidence>
<keyword evidence="2" id="KW-1185">Reference proteome</keyword>
<accession>A0A109JJ92</accession>
<proteinExistence type="predicted"/>
<dbReference type="EMBL" id="LNCD01000086">
    <property type="protein sequence ID" value="KWV50067.1"/>
    <property type="molecule type" value="Genomic_DNA"/>
</dbReference>
<evidence type="ECO:0000313" key="2">
    <source>
        <dbReference type="Proteomes" id="UP000068164"/>
    </source>
</evidence>